<sequence>MKPSINLTSELSLCDVIYIRIRGISVKFSFYHKKSLTPKTFSVR</sequence>
<organism evidence="1 2">
    <name type="scientific">Desulfonema magnum</name>
    <dbReference type="NCBI Taxonomy" id="45655"/>
    <lineage>
        <taxon>Bacteria</taxon>
        <taxon>Pseudomonadati</taxon>
        <taxon>Thermodesulfobacteriota</taxon>
        <taxon>Desulfobacteria</taxon>
        <taxon>Desulfobacterales</taxon>
        <taxon>Desulfococcaceae</taxon>
        <taxon>Desulfonema</taxon>
    </lineage>
</organism>
<dbReference type="AlphaFoldDB" id="A0A975BH66"/>
<evidence type="ECO:0000313" key="2">
    <source>
        <dbReference type="Proteomes" id="UP000663722"/>
    </source>
</evidence>
<dbReference type="KEGG" id="dmm:dnm_009740"/>
<reference evidence="1" key="1">
    <citation type="journal article" date="2021" name="Microb. Physiol.">
        <title>Proteogenomic Insights into the Physiology of Marine, Sulfate-Reducing, Filamentous Desulfonema limicola and Desulfonema magnum.</title>
        <authorList>
            <person name="Schnaars V."/>
            <person name="Wohlbrand L."/>
            <person name="Scheve S."/>
            <person name="Hinrichs C."/>
            <person name="Reinhardt R."/>
            <person name="Rabus R."/>
        </authorList>
    </citation>
    <scope>NUCLEOTIDE SEQUENCE</scope>
    <source>
        <strain evidence="1">4be13</strain>
    </source>
</reference>
<dbReference type="Proteomes" id="UP000663722">
    <property type="component" value="Chromosome"/>
</dbReference>
<accession>A0A975BH66</accession>
<protein>
    <submittedName>
        <fullName evidence="1">Uncharacterized protein</fullName>
    </submittedName>
</protein>
<keyword evidence="2" id="KW-1185">Reference proteome</keyword>
<dbReference type="EMBL" id="CP061800">
    <property type="protein sequence ID" value="QTA84970.1"/>
    <property type="molecule type" value="Genomic_DNA"/>
</dbReference>
<name>A0A975BH66_9BACT</name>
<evidence type="ECO:0000313" key="1">
    <source>
        <dbReference type="EMBL" id="QTA84970.1"/>
    </source>
</evidence>
<gene>
    <name evidence="1" type="ORF">dnm_009740</name>
</gene>
<proteinExistence type="predicted"/>